<dbReference type="InterPro" id="IPR036942">
    <property type="entry name" value="Beta-barrel_TonB_sf"/>
</dbReference>
<dbReference type="SUPFAM" id="SSF49464">
    <property type="entry name" value="Carboxypeptidase regulatory domain-like"/>
    <property type="match status" value="1"/>
</dbReference>
<comment type="caution">
    <text evidence="5">The sequence shown here is derived from an EMBL/GenBank/DDBJ whole genome shotgun (WGS) entry which is preliminary data.</text>
</comment>
<evidence type="ECO:0000256" key="2">
    <source>
        <dbReference type="ARBA" id="ARBA00023136"/>
    </source>
</evidence>
<dbReference type="Gene3D" id="2.170.130.10">
    <property type="entry name" value="TonB-dependent receptor, plug domain"/>
    <property type="match status" value="1"/>
</dbReference>
<dbReference type="InterPro" id="IPR008969">
    <property type="entry name" value="CarboxyPept-like_regulatory"/>
</dbReference>
<name>A0A4R8DPB2_9BACT</name>
<organism evidence="5 6">
    <name type="scientific">Dinghuibacter silviterrae</name>
    <dbReference type="NCBI Taxonomy" id="1539049"/>
    <lineage>
        <taxon>Bacteria</taxon>
        <taxon>Pseudomonadati</taxon>
        <taxon>Bacteroidota</taxon>
        <taxon>Chitinophagia</taxon>
        <taxon>Chitinophagales</taxon>
        <taxon>Chitinophagaceae</taxon>
        <taxon>Dinghuibacter</taxon>
    </lineage>
</organism>
<dbReference type="Gene3D" id="2.40.170.20">
    <property type="entry name" value="TonB-dependent receptor, beta-barrel domain"/>
    <property type="match status" value="1"/>
</dbReference>
<keyword evidence="2" id="KW-0472">Membrane</keyword>
<dbReference type="AlphaFoldDB" id="A0A4R8DPB2"/>
<keyword evidence="5" id="KW-0675">Receptor</keyword>
<dbReference type="InterPro" id="IPR037066">
    <property type="entry name" value="Plug_dom_sf"/>
</dbReference>
<accession>A0A4R8DPB2</accession>
<evidence type="ECO:0000313" key="5">
    <source>
        <dbReference type="EMBL" id="TDW99913.1"/>
    </source>
</evidence>
<dbReference type="EMBL" id="SODV01000001">
    <property type="protein sequence ID" value="TDW99913.1"/>
    <property type="molecule type" value="Genomic_DNA"/>
</dbReference>
<evidence type="ECO:0000256" key="3">
    <source>
        <dbReference type="ARBA" id="ARBA00023237"/>
    </source>
</evidence>
<feature type="domain" description="TonB-dependent receptor plug" evidence="4">
    <location>
        <begin position="150"/>
        <end position="243"/>
    </location>
</feature>
<dbReference type="Proteomes" id="UP000294498">
    <property type="component" value="Unassembled WGS sequence"/>
</dbReference>
<dbReference type="Gene3D" id="2.60.40.1120">
    <property type="entry name" value="Carboxypeptidase-like, regulatory domain"/>
    <property type="match status" value="1"/>
</dbReference>
<evidence type="ECO:0000256" key="1">
    <source>
        <dbReference type="ARBA" id="ARBA00004442"/>
    </source>
</evidence>
<evidence type="ECO:0000313" key="6">
    <source>
        <dbReference type="Proteomes" id="UP000294498"/>
    </source>
</evidence>
<reference evidence="5 6" key="1">
    <citation type="submission" date="2019-03" db="EMBL/GenBank/DDBJ databases">
        <title>Genomic Encyclopedia of Type Strains, Phase IV (KMG-IV): sequencing the most valuable type-strain genomes for metagenomic binning, comparative biology and taxonomic classification.</title>
        <authorList>
            <person name="Goeker M."/>
        </authorList>
    </citation>
    <scope>NUCLEOTIDE SEQUENCE [LARGE SCALE GENOMIC DNA]</scope>
    <source>
        <strain evidence="5 6">DSM 100059</strain>
    </source>
</reference>
<dbReference type="InterPro" id="IPR012910">
    <property type="entry name" value="Plug_dom"/>
</dbReference>
<protein>
    <submittedName>
        <fullName evidence="5">Outer membrane receptor for ferrienterochelin and colicin</fullName>
    </submittedName>
</protein>
<dbReference type="GO" id="GO:0009279">
    <property type="term" value="C:cell outer membrane"/>
    <property type="evidence" value="ECO:0007669"/>
    <property type="project" value="UniProtKB-SubCell"/>
</dbReference>
<keyword evidence="3" id="KW-0998">Cell outer membrane</keyword>
<evidence type="ECO:0000259" key="4">
    <source>
        <dbReference type="Pfam" id="PF07715"/>
    </source>
</evidence>
<dbReference type="Pfam" id="PF07715">
    <property type="entry name" value="Plug"/>
    <property type="match status" value="1"/>
</dbReference>
<gene>
    <name evidence="5" type="ORF">EDB95_0929</name>
</gene>
<comment type="subcellular location">
    <subcellularLocation>
        <location evidence="1">Cell outer membrane</location>
    </subcellularLocation>
</comment>
<sequence length="796" mass="88134">MPGGLGIIPITCVPAEGSFVPMKATQTAIILLSGLLASMPGLAQQKHTVYGTVKDKASGEVLIGASVSLLERPAAGTVSNGYGFYSLTAPTGLYHLVVSFTGHTADTISLTLDREVAQDVSLGAGQELQEVVIDASKNNRNLTQSLMGVQKMSAADIKSIPALFGEQDVLKAIQLLPGIESAGDGNSGFFVRGGGPDQNLILLDEATVYNPTHLLGFFSTFNTDAIKDVTVYKGGMPAQYGGRLSSVEDIKTNDGNDQKYIVSAGIGLIDSHANLEGPIVKGKGSFDISARRTYADLFLRLSRDSTRRNDQLYFYDINAKADYSFGGKDKIFFSGYLGQDVLGINNQFSLNYGNATATLRWNHVFSDRLFANTSLIYSRYNFDAGINTNNNDLTTATRIKDIHFKEDLQYFAGSAGKIYFGLESIHHTLSPGIFNTSSTSSFNSFNLPNKYSLESALYVAHEWSPAKRWNINYGIRLSMFNVLGPGTFYTYNAAGETVDSSVFSSGRVVKTFVNPEPRVSGSFQINDVSSIKASYDRNVQNLHLLNNSTSTNPTDLWIPSSNNVQPEIADQVSIGYYRNFHHNAYEFSVEGYYKYLQHQIDYKDGSQLVANVNIESELLYGNGRDYGLEFYLKKKTGKLTGWISYTLSKSELKIPGVNNDTYYPSRQDEPQNISVVGVYSLSKRWTLSATWVYNTGYPVSWPSGKYDVNGQPVYLYQQRNDYRMPDYHRLDLGATVIVKKTAKWESSWTFSVYNAYDRQNAYTIVFQQNPNNLSQTQAVQTTLFGIIPSVTYNFKF</sequence>
<dbReference type="SUPFAM" id="SSF56935">
    <property type="entry name" value="Porins"/>
    <property type="match status" value="1"/>
</dbReference>
<keyword evidence="6" id="KW-1185">Reference proteome</keyword>
<dbReference type="Pfam" id="PF13715">
    <property type="entry name" value="CarbopepD_reg_2"/>
    <property type="match status" value="1"/>
</dbReference>
<proteinExistence type="predicted"/>